<dbReference type="AlphaFoldDB" id="A0A1R2BG59"/>
<keyword evidence="3" id="KW-1185">Reference proteome</keyword>
<gene>
    <name evidence="2" type="ORF">SteCoe_25033</name>
</gene>
<dbReference type="Proteomes" id="UP000187209">
    <property type="component" value="Unassembled WGS sequence"/>
</dbReference>
<dbReference type="PANTHER" id="PTHR31596:SF1">
    <property type="entry name" value="T-CELL ACTIVATION INHIBITOR, MITOCHONDRIAL"/>
    <property type="match status" value="1"/>
</dbReference>
<dbReference type="OrthoDB" id="10531683at2759"/>
<evidence type="ECO:0000313" key="3">
    <source>
        <dbReference type="Proteomes" id="UP000187209"/>
    </source>
</evidence>
<dbReference type="InterPro" id="IPR027986">
    <property type="entry name" value="TCAIM"/>
</dbReference>
<dbReference type="Pfam" id="PF14687">
    <property type="entry name" value="DUF4460"/>
    <property type="match status" value="1"/>
</dbReference>
<comment type="caution">
    <text evidence="2">The sequence shown here is derived from an EMBL/GenBank/DDBJ whole genome shotgun (WGS) entry which is preliminary data.</text>
</comment>
<dbReference type="PANTHER" id="PTHR31596">
    <property type="entry name" value="T-CELL ACTIVATION INHIBITOR, MITOCHONDRIAL"/>
    <property type="match status" value="1"/>
</dbReference>
<dbReference type="EMBL" id="MPUH01000670">
    <property type="protein sequence ID" value="OMJ75766.1"/>
    <property type="molecule type" value="Genomic_DNA"/>
</dbReference>
<name>A0A1R2BG59_9CILI</name>
<sequence>MSIRVKSLLTPFYKLAHPDVLRQAPENVQKANTMALTTLNSYIDSINQGLGVSLSSIRFYVPRKNNFTECKVTLLPLKPNSSNTAKNTHLETVVNSINQAISNPEETLEESEEFIPSKRLRIKDEYWNSMTGFIQNYHASEHRKEAREHALKNAANIIEGEYNPFHPSKLGLATRKTNRFVQMALESSIASPLFKKLQENFQYLDKLFIDNDLEEEKVTEGLKNLSCEGMSHDDKIIMREIYSSLYKDSIPLFISSRYSVMNVPGYFQIPFNFKTNDASNFLRNNSSLVKERLLDYSGFANKTGKIMKYISEVSLPCTLARYLWKNHEVYETQSFAQAYVAAKKILDMIEKSKFPRGIEDAILVIGLEYKAKDGFLQVPMNFVETELFAFLEKNRQKK</sequence>
<dbReference type="InterPro" id="IPR028031">
    <property type="entry name" value="DUF4460"/>
</dbReference>
<feature type="domain" description="DUF4460" evidence="1">
    <location>
        <begin position="5"/>
        <end position="69"/>
    </location>
</feature>
<protein>
    <recommendedName>
        <fullName evidence="1">DUF4460 domain-containing protein</fullName>
    </recommendedName>
</protein>
<evidence type="ECO:0000259" key="1">
    <source>
        <dbReference type="Pfam" id="PF14687"/>
    </source>
</evidence>
<organism evidence="2 3">
    <name type="scientific">Stentor coeruleus</name>
    <dbReference type="NCBI Taxonomy" id="5963"/>
    <lineage>
        <taxon>Eukaryota</taxon>
        <taxon>Sar</taxon>
        <taxon>Alveolata</taxon>
        <taxon>Ciliophora</taxon>
        <taxon>Postciliodesmatophora</taxon>
        <taxon>Heterotrichea</taxon>
        <taxon>Heterotrichida</taxon>
        <taxon>Stentoridae</taxon>
        <taxon>Stentor</taxon>
    </lineage>
</organism>
<reference evidence="2 3" key="1">
    <citation type="submission" date="2016-11" db="EMBL/GenBank/DDBJ databases">
        <title>The macronuclear genome of Stentor coeruleus: a giant cell with tiny introns.</title>
        <authorList>
            <person name="Slabodnick M."/>
            <person name="Ruby J.G."/>
            <person name="Reiff S.B."/>
            <person name="Swart E.C."/>
            <person name="Gosai S."/>
            <person name="Prabakaran S."/>
            <person name="Witkowska E."/>
            <person name="Larue G.E."/>
            <person name="Fisher S."/>
            <person name="Freeman R.M."/>
            <person name="Gunawardena J."/>
            <person name="Chu W."/>
            <person name="Stover N.A."/>
            <person name="Gregory B.D."/>
            <person name="Nowacki M."/>
            <person name="Derisi J."/>
            <person name="Roy S.W."/>
            <person name="Marshall W.F."/>
            <person name="Sood P."/>
        </authorList>
    </citation>
    <scope>NUCLEOTIDE SEQUENCE [LARGE SCALE GENOMIC DNA]</scope>
    <source>
        <strain evidence="2">WM001</strain>
    </source>
</reference>
<dbReference type="GO" id="GO:0005739">
    <property type="term" value="C:mitochondrion"/>
    <property type="evidence" value="ECO:0007669"/>
    <property type="project" value="TreeGrafter"/>
</dbReference>
<accession>A0A1R2BG59</accession>
<proteinExistence type="predicted"/>
<evidence type="ECO:0000313" key="2">
    <source>
        <dbReference type="EMBL" id="OMJ75766.1"/>
    </source>
</evidence>